<sequence length="395" mass="43816">MPSTIPLIKLEPKSCDTFVVLGDLTKDGHVIFGKNSDRPNGEVQEVIYESAKDYSSGSKLQCTYIEIDQVEHTYAVILSKPSWMWGAEMGANEHGVAIGNEAIWTKVDVDDEEKLLGMDLVRLGLERGKTASNALDIITSLLEAHGQGGPCSDSDPGFSYHNSFLIVDSSEAWVLETAGSLWAAEKITAGFRNISNCLSIGTKIDKMSDNVQDKAAELGYWDKEGDFDFKKAFGRGSEDCSRYDAGKKLLEDLTKNGDFSLTSMFTILRDQPSNICRGADEGFPSQGSMVSVLSNESGSRPDCHWLTGTPDPSGKPRFERTVDRSHVLYRRHAQAMKTCSPDLIETLMGVENTCVTETEIYLKEFTEDRLKEVNDLFKDCVDSELKFYISNNHSY</sequence>
<dbReference type="GO" id="GO:0016805">
    <property type="term" value="F:dipeptidase activity"/>
    <property type="evidence" value="ECO:0007669"/>
    <property type="project" value="InterPro"/>
</dbReference>
<organism evidence="2 3">
    <name type="scientific">Armadillidium nasatum</name>
    <dbReference type="NCBI Taxonomy" id="96803"/>
    <lineage>
        <taxon>Eukaryota</taxon>
        <taxon>Metazoa</taxon>
        <taxon>Ecdysozoa</taxon>
        <taxon>Arthropoda</taxon>
        <taxon>Crustacea</taxon>
        <taxon>Multicrustacea</taxon>
        <taxon>Malacostraca</taxon>
        <taxon>Eumalacostraca</taxon>
        <taxon>Peracarida</taxon>
        <taxon>Isopoda</taxon>
        <taxon>Oniscidea</taxon>
        <taxon>Crinocheta</taxon>
        <taxon>Armadillidiidae</taxon>
        <taxon>Armadillidium</taxon>
    </lineage>
</organism>
<proteinExistence type="inferred from homology"/>
<dbReference type="Pfam" id="PF03577">
    <property type="entry name" value="Peptidase_C69"/>
    <property type="match status" value="1"/>
</dbReference>
<dbReference type="PANTHER" id="PTHR12994:SF17">
    <property type="entry name" value="LD30995P"/>
    <property type="match status" value="1"/>
</dbReference>
<accession>A0A5N5SSW9</accession>
<name>A0A5N5SSW9_9CRUS</name>
<dbReference type="Proteomes" id="UP000326759">
    <property type="component" value="Unassembled WGS sequence"/>
</dbReference>
<dbReference type="AlphaFoldDB" id="A0A5N5SSW9"/>
<evidence type="ECO:0000313" key="2">
    <source>
        <dbReference type="EMBL" id="KAB7497304.1"/>
    </source>
</evidence>
<dbReference type="PANTHER" id="PTHR12994">
    <property type="entry name" value="SECERNIN"/>
    <property type="match status" value="1"/>
</dbReference>
<gene>
    <name evidence="2" type="primary">scrn2</name>
    <name evidence="2" type="ORF">Anas_02896</name>
</gene>
<dbReference type="GO" id="GO:0006508">
    <property type="term" value="P:proteolysis"/>
    <property type="evidence" value="ECO:0007669"/>
    <property type="project" value="InterPro"/>
</dbReference>
<comment type="caution">
    <text evidence="2">The sequence shown here is derived from an EMBL/GenBank/DDBJ whole genome shotgun (WGS) entry which is preliminary data.</text>
</comment>
<keyword evidence="3" id="KW-1185">Reference proteome</keyword>
<dbReference type="InterPro" id="IPR005322">
    <property type="entry name" value="Peptidase_C69"/>
</dbReference>
<dbReference type="Gene3D" id="3.60.60.10">
    <property type="entry name" value="Penicillin V Acylase, Chain A"/>
    <property type="match status" value="1"/>
</dbReference>
<dbReference type="EMBL" id="SEYY01020460">
    <property type="protein sequence ID" value="KAB7497304.1"/>
    <property type="molecule type" value="Genomic_DNA"/>
</dbReference>
<reference evidence="2 3" key="1">
    <citation type="journal article" date="2019" name="PLoS Biol.">
        <title>Sex chromosomes control vertical transmission of feminizing Wolbachia symbionts in an isopod.</title>
        <authorList>
            <person name="Becking T."/>
            <person name="Chebbi M.A."/>
            <person name="Giraud I."/>
            <person name="Moumen B."/>
            <person name="Laverre T."/>
            <person name="Caubet Y."/>
            <person name="Peccoud J."/>
            <person name="Gilbert C."/>
            <person name="Cordaux R."/>
        </authorList>
    </citation>
    <scope>NUCLEOTIDE SEQUENCE [LARGE SCALE GENOMIC DNA]</scope>
    <source>
        <strain evidence="2">ANa2</strain>
        <tissue evidence="2">Whole body excluding digestive tract and cuticle</tissue>
    </source>
</reference>
<comment type="similarity">
    <text evidence="1">Belongs to the peptidase C69 family. Secernin subfamily.</text>
</comment>
<protein>
    <submittedName>
        <fullName evidence="2">Secernin-2</fullName>
    </submittedName>
</protein>
<dbReference type="OrthoDB" id="5175656at2759"/>
<evidence type="ECO:0000256" key="1">
    <source>
        <dbReference type="ARBA" id="ARBA00005705"/>
    </source>
</evidence>
<dbReference type="GO" id="GO:0070004">
    <property type="term" value="F:cysteine-type exopeptidase activity"/>
    <property type="evidence" value="ECO:0007669"/>
    <property type="project" value="InterPro"/>
</dbReference>
<evidence type="ECO:0000313" key="3">
    <source>
        <dbReference type="Proteomes" id="UP000326759"/>
    </source>
</evidence>